<gene>
    <name evidence="1" type="ORF">DCAR_0415449</name>
</gene>
<dbReference type="SUPFAM" id="SSF53098">
    <property type="entry name" value="Ribonuclease H-like"/>
    <property type="match status" value="1"/>
</dbReference>
<dbReference type="EMBL" id="CP093346">
    <property type="protein sequence ID" value="WOG96118.1"/>
    <property type="molecule type" value="Genomic_DNA"/>
</dbReference>
<dbReference type="AlphaFoldDB" id="A0AAF1AUR7"/>
<reference evidence="1" key="1">
    <citation type="journal article" date="2016" name="Nat. Genet.">
        <title>A high-quality carrot genome assembly provides new insights into carotenoid accumulation and asterid genome evolution.</title>
        <authorList>
            <person name="Iorizzo M."/>
            <person name="Ellison S."/>
            <person name="Senalik D."/>
            <person name="Zeng P."/>
            <person name="Satapoomin P."/>
            <person name="Huang J."/>
            <person name="Bowman M."/>
            <person name="Iovene M."/>
            <person name="Sanseverino W."/>
            <person name="Cavagnaro P."/>
            <person name="Yildiz M."/>
            <person name="Macko-Podgorni A."/>
            <person name="Moranska E."/>
            <person name="Grzebelus E."/>
            <person name="Grzebelus D."/>
            <person name="Ashrafi H."/>
            <person name="Zheng Z."/>
            <person name="Cheng S."/>
            <person name="Spooner D."/>
            <person name="Van Deynze A."/>
            <person name="Simon P."/>
        </authorList>
    </citation>
    <scope>NUCLEOTIDE SEQUENCE</scope>
    <source>
        <tissue evidence="1">Leaf</tissue>
    </source>
</reference>
<organism evidence="1 2">
    <name type="scientific">Daucus carota subsp. sativus</name>
    <name type="common">Carrot</name>
    <dbReference type="NCBI Taxonomy" id="79200"/>
    <lineage>
        <taxon>Eukaryota</taxon>
        <taxon>Viridiplantae</taxon>
        <taxon>Streptophyta</taxon>
        <taxon>Embryophyta</taxon>
        <taxon>Tracheophyta</taxon>
        <taxon>Spermatophyta</taxon>
        <taxon>Magnoliopsida</taxon>
        <taxon>eudicotyledons</taxon>
        <taxon>Gunneridae</taxon>
        <taxon>Pentapetalae</taxon>
        <taxon>asterids</taxon>
        <taxon>campanulids</taxon>
        <taxon>Apiales</taxon>
        <taxon>Apiaceae</taxon>
        <taxon>Apioideae</taxon>
        <taxon>Scandiceae</taxon>
        <taxon>Daucinae</taxon>
        <taxon>Daucus</taxon>
        <taxon>Daucus sect. Daucus</taxon>
    </lineage>
</organism>
<dbReference type="Gene3D" id="3.30.420.10">
    <property type="entry name" value="Ribonuclease H-like superfamily/Ribonuclease H"/>
    <property type="match status" value="1"/>
</dbReference>
<proteinExistence type="predicted"/>
<dbReference type="InterPro" id="IPR012337">
    <property type="entry name" value="RNaseH-like_sf"/>
</dbReference>
<dbReference type="InterPro" id="IPR036397">
    <property type="entry name" value="RNaseH_sf"/>
</dbReference>
<dbReference type="GO" id="GO:0003676">
    <property type="term" value="F:nucleic acid binding"/>
    <property type="evidence" value="ECO:0007669"/>
    <property type="project" value="InterPro"/>
</dbReference>
<evidence type="ECO:0000313" key="1">
    <source>
        <dbReference type="EMBL" id="WOG96118.1"/>
    </source>
</evidence>
<name>A0AAF1AUR7_DAUCS</name>
<dbReference type="Proteomes" id="UP000077755">
    <property type="component" value="Chromosome 4"/>
</dbReference>
<keyword evidence="2" id="KW-1185">Reference proteome</keyword>
<reference evidence="1" key="2">
    <citation type="submission" date="2022-03" db="EMBL/GenBank/DDBJ databases">
        <title>Draft title - Genomic analysis of global carrot germplasm unveils the trajectory of domestication and the origin of high carotenoid orange carrot.</title>
        <authorList>
            <person name="Iorizzo M."/>
            <person name="Ellison S."/>
            <person name="Senalik D."/>
            <person name="Macko-Podgorni A."/>
            <person name="Grzebelus D."/>
            <person name="Bostan H."/>
            <person name="Rolling W."/>
            <person name="Curaba J."/>
            <person name="Simon P."/>
        </authorList>
    </citation>
    <scope>NUCLEOTIDE SEQUENCE</scope>
    <source>
        <tissue evidence="1">Leaf</tissue>
    </source>
</reference>
<protein>
    <submittedName>
        <fullName evidence="1">Uncharacterized protein</fullName>
    </submittedName>
</protein>
<evidence type="ECO:0000313" key="2">
    <source>
        <dbReference type="Proteomes" id="UP000077755"/>
    </source>
</evidence>
<accession>A0AAF1AUR7</accession>
<sequence>MGHLEHNPIGIQSCVIFSDSLQLINCIQKIKEGVSWCRSLERVASNTFIQRASFSFIPRHLNKSADWLAKEGRSRNTVLAAWF</sequence>